<reference evidence="2 3" key="1">
    <citation type="submission" date="2024-07" db="EMBL/GenBank/DDBJ databases">
        <title>Whole genome sequencing of Prodigiosin pigment-producing Streptomyces salinarius isolated from rhizosphere soil of Arachis hypogaea.</title>
        <authorList>
            <person name="Vidhya A."/>
            <person name="Ramya S."/>
        </authorList>
    </citation>
    <scope>NUCLEOTIDE SEQUENCE [LARGE SCALE GENOMIC DNA]</scope>
    <source>
        <strain evidence="2 3">VRMG2420</strain>
    </source>
</reference>
<organism evidence="2 3">
    <name type="scientific">Streptomyces salinarius</name>
    <dbReference type="NCBI Taxonomy" id="2762598"/>
    <lineage>
        <taxon>Bacteria</taxon>
        <taxon>Bacillati</taxon>
        <taxon>Actinomycetota</taxon>
        <taxon>Actinomycetes</taxon>
        <taxon>Kitasatosporales</taxon>
        <taxon>Streptomycetaceae</taxon>
        <taxon>Streptomyces</taxon>
    </lineage>
</organism>
<feature type="chain" id="PRO_5047071031" description="Lipocalin-like domain-containing protein" evidence="1">
    <location>
        <begin position="24"/>
        <end position="152"/>
    </location>
</feature>
<dbReference type="PROSITE" id="PS51257">
    <property type="entry name" value="PROKAR_LIPOPROTEIN"/>
    <property type="match status" value="1"/>
</dbReference>
<evidence type="ECO:0000313" key="2">
    <source>
        <dbReference type="EMBL" id="MFI7869408.1"/>
    </source>
</evidence>
<evidence type="ECO:0000256" key="1">
    <source>
        <dbReference type="SAM" id="SignalP"/>
    </source>
</evidence>
<keyword evidence="3" id="KW-1185">Reference proteome</keyword>
<comment type="caution">
    <text evidence="2">The sequence shown here is derived from an EMBL/GenBank/DDBJ whole genome shotgun (WGS) entry which is preliminary data.</text>
</comment>
<evidence type="ECO:0000313" key="3">
    <source>
        <dbReference type="Proteomes" id="UP001614264"/>
    </source>
</evidence>
<keyword evidence="1" id="KW-0732">Signal</keyword>
<feature type="signal peptide" evidence="1">
    <location>
        <begin position="1"/>
        <end position="23"/>
    </location>
</feature>
<proteinExistence type="predicted"/>
<dbReference type="Proteomes" id="UP001614264">
    <property type="component" value="Unassembled WGS sequence"/>
</dbReference>
<sequence length="152" mass="15835">MKVLRTCGTAAAGLLLCLAGTYALVSCGADEGGELGPAQLAGAWQGSGGGRVEFGADGRFEMSGIPRDAVVFSFSEPPPGDGRLSGRGEWELDGGDEKSGTIELLFDAGGSFPDDSEATLLQVKETGEHPVLYFDTNPDKAYGYEVRRVRAG</sequence>
<dbReference type="RefSeq" id="WP_399590748.1">
    <property type="nucleotide sequence ID" value="NZ_JBITPR010000009.1"/>
</dbReference>
<gene>
    <name evidence="2" type="ORF">AB4829_02220</name>
</gene>
<protein>
    <recommendedName>
        <fullName evidence="4">Lipocalin-like domain-containing protein</fullName>
    </recommendedName>
</protein>
<accession>A0ABW8B377</accession>
<evidence type="ECO:0008006" key="4">
    <source>
        <dbReference type="Google" id="ProtNLM"/>
    </source>
</evidence>
<name>A0ABW8B377_9ACTN</name>
<dbReference type="EMBL" id="JBITPR010000009">
    <property type="protein sequence ID" value="MFI7869408.1"/>
    <property type="molecule type" value="Genomic_DNA"/>
</dbReference>